<feature type="signal peptide" evidence="8">
    <location>
        <begin position="1"/>
        <end position="26"/>
    </location>
</feature>
<evidence type="ECO:0000256" key="7">
    <source>
        <dbReference type="SAM" id="Phobius"/>
    </source>
</evidence>
<comment type="subcellular location">
    <subcellularLocation>
        <location evidence="1">Cell envelope</location>
    </subcellularLocation>
</comment>
<feature type="transmembrane region" description="Helical" evidence="7">
    <location>
        <begin position="350"/>
        <end position="368"/>
    </location>
</feature>
<dbReference type="GO" id="GO:0035556">
    <property type="term" value="P:intracellular signal transduction"/>
    <property type="evidence" value="ECO:0007669"/>
    <property type="project" value="InterPro"/>
</dbReference>
<dbReference type="PANTHER" id="PTHR43081:SF1">
    <property type="entry name" value="ADENYLATE CYCLASE, TERMINAL-DIFFERENTIATION SPECIFIC"/>
    <property type="match status" value="1"/>
</dbReference>
<dbReference type="EMBL" id="LLXX01000029">
    <property type="protein sequence ID" value="KRR12464.1"/>
    <property type="molecule type" value="Genomic_DNA"/>
</dbReference>
<evidence type="ECO:0000256" key="3">
    <source>
        <dbReference type="ARBA" id="ARBA00022475"/>
    </source>
</evidence>
<keyword evidence="5 7" id="KW-1133">Transmembrane helix</keyword>
<keyword evidence="4 7" id="KW-0812">Transmembrane</keyword>
<dbReference type="SMART" id="SM00044">
    <property type="entry name" value="CYCc"/>
    <property type="match status" value="1"/>
</dbReference>
<name>A0A0R3M597_9BRAD</name>
<protein>
    <submittedName>
        <fullName evidence="10">Adenylate cyclase</fullName>
    </submittedName>
</protein>
<feature type="domain" description="Guanylate cyclase" evidence="9">
    <location>
        <begin position="464"/>
        <end position="596"/>
    </location>
</feature>
<accession>A0A0R3M597</accession>
<gene>
    <name evidence="10" type="ORF">CP49_08465</name>
</gene>
<keyword evidence="3" id="KW-1003">Cell membrane</keyword>
<evidence type="ECO:0000256" key="5">
    <source>
        <dbReference type="ARBA" id="ARBA00022989"/>
    </source>
</evidence>
<dbReference type="InterPro" id="IPR001054">
    <property type="entry name" value="A/G_cyclase"/>
</dbReference>
<evidence type="ECO:0000259" key="9">
    <source>
        <dbReference type="PROSITE" id="PS50125"/>
    </source>
</evidence>
<dbReference type="AlphaFoldDB" id="A0A0R3M597"/>
<feature type="transmembrane region" description="Helical" evidence="7">
    <location>
        <begin position="375"/>
        <end position="394"/>
    </location>
</feature>
<comment type="caution">
    <text evidence="10">The sequence shown here is derived from an EMBL/GenBank/DDBJ whole genome shotgun (WGS) entry which is preliminary data.</text>
</comment>
<dbReference type="Proteomes" id="UP000051913">
    <property type="component" value="Unassembled WGS sequence"/>
</dbReference>
<organism evidence="10 11">
    <name type="scientific">Bradyrhizobium valentinum</name>
    <dbReference type="NCBI Taxonomy" id="1518501"/>
    <lineage>
        <taxon>Bacteria</taxon>
        <taxon>Pseudomonadati</taxon>
        <taxon>Pseudomonadota</taxon>
        <taxon>Alphaproteobacteria</taxon>
        <taxon>Hyphomicrobiales</taxon>
        <taxon>Nitrobacteraceae</taxon>
        <taxon>Bradyrhizobium</taxon>
    </lineage>
</organism>
<dbReference type="FunFam" id="3.30.70.1230:FF:000016">
    <property type="entry name" value="Adenylate/guanylate cyclase domain-containing protein"/>
    <property type="match status" value="1"/>
</dbReference>
<dbReference type="Gene3D" id="3.30.70.1230">
    <property type="entry name" value="Nucleotide cyclase"/>
    <property type="match status" value="1"/>
</dbReference>
<evidence type="ECO:0000256" key="6">
    <source>
        <dbReference type="ARBA" id="ARBA00023136"/>
    </source>
</evidence>
<evidence type="ECO:0000256" key="1">
    <source>
        <dbReference type="ARBA" id="ARBA00004196"/>
    </source>
</evidence>
<feature type="chain" id="PRO_5006443667" evidence="8">
    <location>
        <begin position="27"/>
        <end position="717"/>
    </location>
</feature>
<evidence type="ECO:0000313" key="10">
    <source>
        <dbReference type="EMBL" id="KRR12464.1"/>
    </source>
</evidence>
<dbReference type="PROSITE" id="PS50125">
    <property type="entry name" value="GUANYLATE_CYCLASE_2"/>
    <property type="match status" value="1"/>
</dbReference>
<dbReference type="InterPro" id="IPR007890">
    <property type="entry name" value="CHASE2"/>
</dbReference>
<keyword evidence="11" id="KW-1185">Reference proteome</keyword>
<dbReference type="InterPro" id="IPR050697">
    <property type="entry name" value="Adenylyl/Guanylyl_Cyclase_3/4"/>
</dbReference>
<dbReference type="STRING" id="1518501.CQ10_17990"/>
<dbReference type="GO" id="GO:0030313">
    <property type="term" value="C:cell envelope"/>
    <property type="evidence" value="ECO:0007669"/>
    <property type="project" value="UniProtKB-SubCell"/>
</dbReference>
<sequence>MRRSTRDRMVVAAIALVCAAASVSPAARPIRGLSLDILTALRWETFGRRQDPAASPAVVVAIDEESLRTAPLKGAPMLTWTGEIGRVLSATLEGGAKVAGFDIVIQTSIEQSEIPFGEGMLGEKVRGFDRDFLRALAGAAASGKVVLGESLGGNQAVRPSPGQRVAVRQQQNIRPLNVHIDSDDIVRRLPLSFTVNGARVPSMAVELASRALGATPEFDDRGRLTLAGYQVPGRVPNTMTLNFEGGADDVPTFSFADLRACAVKNDKDYFRRWFAGKVVIFGSVLDIEDRRQTSKRFATGIEGARAPRCAAESTPVTAGYRISTIAGVYIHATAVNNLIQRNALVEPGPLSRFLISALFAALAAIAAWRLRPLSAALAWTAMIVLGVAGATIAFNQALALPIAEPFLASLFALAATIGFRFVVADKDRRLLQKSFALYLAPHVINRMLSSSKLPELGGETRNVTVFFSDIEGFSLIAEKMSPDSLMELMNEYLSAMTDVIESHGGYVDKYIGDSIVAVFGAPADDPDHAANAARAALDCCTQLAELNDSSALFRECKLAQRIGINSGEALVGNFGSRRRFNYSVMSDAVNLASRLEGANKFYGTTVIASETTVALAGEAFAWRELDAIRVKGRTQALKIYELLALSAGLTSSQATLIANYADGLAHWRAREFGRAAQCFGRSADIDRPASLFAERARVLAQNPPGEDWDPIRTLQEK</sequence>
<dbReference type="GO" id="GO:0004016">
    <property type="term" value="F:adenylate cyclase activity"/>
    <property type="evidence" value="ECO:0007669"/>
    <property type="project" value="UniProtKB-ARBA"/>
</dbReference>
<dbReference type="GO" id="GO:0006171">
    <property type="term" value="P:cAMP biosynthetic process"/>
    <property type="evidence" value="ECO:0007669"/>
    <property type="project" value="TreeGrafter"/>
</dbReference>
<reference evidence="10 11" key="1">
    <citation type="submission" date="2014-03" db="EMBL/GenBank/DDBJ databases">
        <title>Bradyrhizobium valentinum sp. nov., isolated from effective nodules of Lupinus mariae-josephae, a lupine endemic of basic-lime soils in Eastern Spain.</title>
        <authorList>
            <person name="Duran D."/>
            <person name="Rey L."/>
            <person name="Navarro A."/>
            <person name="Busquets A."/>
            <person name="Imperial J."/>
            <person name="Ruiz-Argueso T."/>
        </authorList>
    </citation>
    <scope>NUCLEOTIDE SEQUENCE [LARGE SCALE GENOMIC DNA]</scope>
    <source>
        <strain evidence="10 11">LmjM3</strain>
    </source>
</reference>
<comment type="similarity">
    <text evidence="2">Belongs to the adenylyl cyclase class-3 family.</text>
</comment>
<evidence type="ECO:0000256" key="4">
    <source>
        <dbReference type="ARBA" id="ARBA00022692"/>
    </source>
</evidence>
<keyword evidence="8" id="KW-0732">Signal</keyword>
<keyword evidence="6 7" id="KW-0472">Membrane</keyword>
<dbReference type="Pfam" id="PF00211">
    <property type="entry name" value="Guanylate_cyc"/>
    <property type="match status" value="1"/>
</dbReference>
<evidence type="ECO:0000256" key="8">
    <source>
        <dbReference type="SAM" id="SignalP"/>
    </source>
</evidence>
<dbReference type="Pfam" id="PF05226">
    <property type="entry name" value="CHASE2"/>
    <property type="match status" value="1"/>
</dbReference>
<dbReference type="InterPro" id="IPR029787">
    <property type="entry name" value="Nucleotide_cyclase"/>
</dbReference>
<feature type="transmembrane region" description="Helical" evidence="7">
    <location>
        <begin position="406"/>
        <end position="423"/>
    </location>
</feature>
<dbReference type="CDD" id="cd07302">
    <property type="entry name" value="CHD"/>
    <property type="match status" value="1"/>
</dbReference>
<dbReference type="PANTHER" id="PTHR43081">
    <property type="entry name" value="ADENYLATE CYCLASE, TERMINAL-DIFFERENTIATION SPECIFIC-RELATED"/>
    <property type="match status" value="1"/>
</dbReference>
<evidence type="ECO:0000313" key="11">
    <source>
        <dbReference type="Proteomes" id="UP000051913"/>
    </source>
</evidence>
<dbReference type="SUPFAM" id="SSF55073">
    <property type="entry name" value="Nucleotide cyclase"/>
    <property type="match status" value="1"/>
</dbReference>
<evidence type="ECO:0000256" key="2">
    <source>
        <dbReference type="ARBA" id="ARBA00005381"/>
    </source>
</evidence>
<proteinExistence type="inferred from homology"/>
<dbReference type="SMART" id="SM01080">
    <property type="entry name" value="CHASE2"/>
    <property type="match status" value="1"/>
</dbReference>